<evidence type="ECO:0000313" key="1">
    <source>
        <dbReference type="EMBL" id="RXJ59953.1"/>
    </source>
</evidence>
<organism evidence="1 2">
    <name type="scientific">Candidatus Marinarcus aquaticus</name>
    <dbReference type="NCBI Taxonomy" id="2044504"/>
    <lineage>
        <taxon>Bacteria</taxon>
        <taxon>Pseudomonadati</taxon>
        <taxon>Campylobacterota</taxon>
        <taxon>Epsilonproteobacteria</taxon>
        <taxon>Campylobacterales</taxon>
        <taxon>Arcobacteraceae</taxon>
        <taxon>Candidatus Marinarcus</taxon>
    </lineage>
</organism>
<accession>A0A4Q0XSI0</accession>
<name>A0A4Q0XSI0_9BACT</name>
<gene>
    <name evidence="1" type="ORF">CRV04_02755</name>
</gene>
<reference evidence="1 2" key="1">
    <citation type="submission" date="2017-10" db="EMBL/GenBank/DDBJ databases">
        <title>Genomics of the genus Arcobacter.</title>
        <authorList>
            <person name="Perez-Cataluna A."/>
            <person name="Figueras M.J."/>
        </authorList>
    </citation>
    <scope>NUCLEOTIDE SEQUENCE [LARGE SCALE GENOMIC DNA]</scope>
    <source>
        <strain evidence="1 2">CECT 8987</strain>
    </source>
</reference>
<dbReference type="AlphaFoldDB" id="A0A4Q0XSI0"/>
<dbReference type="OrthoDB" id="5347405at2"/>
<dbReference type="EMBL" id="PDKN01000002">
    <property type="protein sequence ID" value="RXJ59953.1"/>
    <property type="molecule type" value="Genomic_DNA"/>
</dbReference>
<dbReference type="Proteomes" id="UP000290657">
    <property type="component" value="Unassembled WGS sequence"/>
</dbReference>
<keyword evidence="2" id="KW-1185">Reference proteome</keyword>
<sequence length="200" mass="23553">MQLKYAGPKPMISEHGISFKDGKEDKYVYLIIAIQILTAIDHCDYTSDSFCYSNNTQRLNEKEMLKVILHYHPDIEKTMTKEINDYLVHLDEEIEEVKQHRLLSSIEKEAFVGNLQVMKEYKLQRAKNKIFYMHIIDTIVEVIKAKKIKKIQTPFYERFWHTLQTIQGHLSSTRNTLNPELKILEEANGLEAVLKIHNNF</sequence>
<proteinExistence type="predicted"/>
<comment type="caution">
    <text evidence="1">The sequence shown here is derived from an EMBL/GenBank/DDBJ whole genome shotgun (WGS) entry which is preliminary data.</text>
</comment>
<protein>
    <submittedName>
        <fullName evidence="1">Uncharacterized protein</fullName>
    </submittedName>
</protein>
<dbReference type="RefSeq" id="WP_128995159.1">
    <property type="nucleotide sequence ID" value="NZ_PDKN01000002.1"/>
</dbReference>
<evidence type="ECO:0000313" key="2">
    <source>
        <dbReference type="Proteomes" id="UP000290657"/>
    </source>
</evidence>